<dbReference type="EMBL" id="CAOJ01011888">
    <property type="protein sequence ID" value="CCO33664.1"/>
    <property type="molecule type" value="Genomic_DNA"/>
</dbReference>
<organism evidence="2 3">
    <name type="scientific">Thanatephorus cucumeris (strain AG1-IB / isolate 7/3/14)</name>
    <name type="common">Lettuce bottom rot fungus</name>
    <name type="synonym">Rhizoctonia solani</name>
    <dbReference type="NCBI Taxonomy" id="1108050"/>
    <lineage>
        <taxon>Eukaryota</taxon>
        <taxon>Fungi</taxon>
        <taxon>Dikarya</taxon>
        <taxon>Basidiomycota</taxon>
        <taxon>Agaricomycotina</taxon>
        <taxon>Agaricomycetes</taxon>
        <taxon>Cantharellales</taxon>
        <taxon>Ceratobasidiaceae</taxon>
        <taxon>Rhizoctonia</taxon>
        <taxon>Rhizoctonia solani AG-1</taxon>
    </lineage>
</organism>
<dbReference type="AlphaFoldDB" id="M5C2U6"/>
<protein>
    <submittedName>
        <fullName evidence="2">Uncharacterized protein</fullName>
    </submittedName>
</protein>
<sequence length="262" mass="28097">MNKDLSDKQPFHGNLPPTLQRALDLTSNTSVWSTHQSSLNDLGVPQASHDHPNGDANKTPVAYPPPPQPSEAAELPHNRCMGILPLLPQGVGVDANLLQNSNQARLPPHSRSTGAPPAQSTSVPISLPTNTFGSASRPLDRLRAPKVKVCLLSAGRGLPALKDASLIMGELDGIRGIDHENVISRTSKAIDIALDRFFELDIHEGGIFILIISGHGYLAGDHMSLEFKTGNGVVVSSEMLEEKIRSLPEHCTIEANSIPYLS</sequence>
<proteinExistence type="predicted"/>
<reference evidence="2 3" key="1">
    <citation type="journal article" date="2013" name="J. Biotechnol.">
        <title>Establishment and interpretation of the genome sequence of the phytopathogenic fungus Rhizoctonia solani AG1-IB isolate 7/3/14.</title>
        <authorList>
            <person name="Wibberg D.W."/>
            <person name="Jelonek L.J."/>
            <person name="Rupp O.R."/>
            <person name="Hennig M.H."/>
            <person name="Eikmeyer F.E."/>
            <person name="Goesmann A.G."/>
            <person name="Hartmann A.H."/>
            <person name="Borriss R.B."/>
            <person name="Grosch R.G."/>
            <person name="Puehler A.P."/>
            <person name="Schlueter A.S."/>
        </authorList>
    </citation>
    <scope>NUCLEOTIDE SEQUENCE [LARGE SCALE GENOMIC DNA]</scope>
    <source>
        <strain evidence="3">AG1-IB / isolate 7/3/14</strain>
    </source>
</reference>
<comment type="caution">
    <text evidence="2">The sequence shown here is derived from an EMBL/GenBank/DDBJ whole genome shotgun (WGS) entry which is preliminary data.</text>
</comment>
<feature type="region of interest" description="Disordered" evidence="1">
    <location>
        <begin position="103"/>
        <end position="129"/>
    </location>
</feature>
<gene>
    <name evidence="2" type="ORF">BN14_07749</name>
</gene>
<name>M5C2U6_THACB</name>
<evidence type="ECO:0000313" key="3">
    <source>
        <dbReference type="Proteomes" id="UP000012065"/>
    </source>
</evidence>
<evidence type="ECO:0000313" key="2">
    <source>
        <dbReference type="EMBL" id="CCO33664.1"/>
    </source>
</evidence>
<dbReference type="Proteomes" id="UP000012065">
    <property type="component" value="Unassembled WGS sequence"/>
</dbReference>
<feature type="region of interest" description="Disordered" evidence="1">
    <location>
        <begin position="1"/>
        <end position="74"/>
    </location>
</feature>
<feature type="compositionally biased region" description="Polar residues" evidence="1">
    <location>
        <begin position="25"/>
        <end position="40"/>
    </location>
</feature>
<evidence type="ECO:0000256" key="1">
    <source>
        <dbReference type="SAM" id="MobiDB-lite"/>
    </source>
</evidence>
<feature type="compositionally biased region" description="Basic and acidic residues" evidence="1">
    <location>
        <begin position="1"/>
        <end position="10"/>
    </location>
</feature>
<accession>M5C2U6</accession>
<dbReference type="HOGENOM" id="CLU_1062378_0_0_1"/>